<dbReference type="Pfam" id="PF06350">
    <property type="entry name" value="HSL_N"/>
    <property type="match status" value="1"/>
</dbReference>
<gene>
    <name evidence="4" type="ORF">NEZAVI_LOCUS3240</name>
</gene>
<sequence>MTKKIEDDTPVVTPSNNYDAVRNAASDNLVFFKNNNSDTGQKMSEYLGTILDSVESLVPLMKSVEEKSHLYDFSEDVKGNGYTSWLKNADIVVNRTLRILEEVTSKRNTYFFRKYHYLKEVKAYSEAMGSMCVIMNYLLLMMSWSESNHDLLINDHEPNFFDVISKEDKLVNLYCFYGRLSCFQFCDSMATVLNALNILMATFSEVYYNDGYIIDPLLRGSKYWVDPEVRAKRIVNIVKYASVDFCKNYWFLGEVEIMQRIPSIMLPSLQVNKLIMLDPVPLVVENVYGKNIDIPIPTAHIGHASIPLRLLSSSLRLGMETESSSKSGFKYPSDSLLFHCHGGGFVSQSSRSHENYLRQWAIDLDIPVLSVDYSLAPEAPYPRALEEIFYAYCWALSNSSLLGTTAEKIVFAGDSAGANLNIALTMMCLEYGVRKPQGLFLAYVPIIMSLDPSPSRLFSLVDPLLPMGFLNGLVKAYTATSDVYDKTKIYERKLRRNVAKSKGLKGEPSTENSPTNGELDSKTRKFFIMF</sequence>
<dbReference type="EMBL" id="OV725077">
    <property type="protein sequence ID" value="CAH1392425.1"/>
    <property type="molecule type" value="Genomic_DNA"/>
</dbReference>
<dbReference type="OrthoDB" id="408631at2759"/>
<evidence type="ECO:0008006" key="6">
    <source>
        <dbReference type="Google" id="ProtNLM"/>
    </source>
</evidence>
<accession>A0A9P0E9G9</accession>
<dbReference type="GO" id="GO:0008203">
    <property type="term" value="P:cholesterol metabolic process"/>
    <property type="evidence" value="ECO:0007669"/>
    <property type="project" value="InterPro"/>
</dbReference>
<evidence type="ECO:0000259" key="2">
    <source>
        <dbReference type="Pfam" id="PF06350"/>
    </source>
</evidence>
<name>A0A9P0E9G9_NEZVI</name>
<dbReference type="GO" id="GO:0005829">
    <property type="term" value="C:cytosol"/>
    <property type="evidence" value="ECO:0007669"/>
    <property type="project" value="TreeGrafter"/>
</dbReference>
<dbReference type="SUPFAM" id="SSF53474">
    <property type="entry name" value="alpha/beta-Hydrolases"/>
    <property type="match status" value="1"/>
</dbReference>
<evidence type="ECO:0000313" key="4">
    <source>
        <dbReference type="EMBL" id="CAH1392425.1"/>
    </source>
</evidence>
<feature type="region of interest" description="Disordered" evidence="1">
    <location>
        <begin position="500"/>
        <end position="519"/>
    </location>
</feature>
<organism evidence="4 5">
    <name type="scientific">Nezara viridula</name>
    <name type="common">Southern green stink bug</name>
    <name type="synonym">Cimex viridulus</name>
    <dbReference type="NCBI Taxonomy" id="85310"/>
    <lineage>
        <taxon>Eukaryota</taxon>
        <taxon>Metazoa</taxon>
        <taxon>Ecdysozoa</taxon>
        <taxon>Arthropoda</taxon>
        <taxon>Hexapoda</taxon>
        <taxon>Insecta</taxon>
        <taxon>Pterygota</taxon>
        <taxon>Neoptera</taxon>
        <taxon>Paraneoptera</taxon>
        <taxon>Hemiptera</taxon>
        <taxon>Heteroptera</taxon>
        <taxon>Panheteroptera</taxon>
        <taxon>Pentatomomorpha</taxon>
        <taxon>Pentatomoidea</taxon>
        <taxon>Pentatomidae</taxon>
        <taxon>Pentatominae</taxon>
        <taxon>Nezara</taxon>
    </lineage>
</organism>
<dbReference type="GO" id="GO:0004771">
    <property type="term" value="F:sterol ester esterase activity"/>
    <property type="evidence" value="ECO:0007669"/>
    <property type="project" value="TreeGrafter"/>
</dbReference>
<dbReference type="AlphaFoldDB" id="A0A9P0E9G9"/>
<feature type="domain" description="Alpha/beta hydrolase fold-3" evidence="3">
    <location>
        <begin position="338"/>
        <end position="482"/>
    </location>
</feature>
<dbReference type="Proteomes" id="UP001152798">
    <property type="component" value="Chromosome 1"/>
</dbReference>
<evidence type="ECO:0000256" key="1">
    <source>
        <dbReference type="SAM" id="MobiDB-lite"/>
    </source>
</evidence>
<evidence type="ECO:0000313" key="5">
    <source>
        <dbReference type="Proteomes" id="UP001152798"/>
    </source>
</evidence>
<proteinExistence type="predicted"/>
<dbReference type="GO" id="GO:0019433">
    <property type="term" value="P:triglyceride catabolic process"/>
    <property type="evidence" value="ECO:0007669"/>
    <property type="project" value="TreeGrafter"/>
</dbReference>
<dbReference type="InterPro" id="IPR013094">
    <property type="entry name" value="AB_hydrolase_3"/>
</dbReference>
<dbReference type="InterPro" id="IPR010468">
    <property type="entry name" value="HSL_N"/>
</dbReference>
<dbReference type="Gene3D" id="3.40.50.1820">
    <property type="entry name" value="alpha/beta hydrolase"/>
    <property type="match status" value="1"/>
</dbReference>
<reference evidence="4" key="1">
    <citation type="submission" date="2022-01" db="EMBL/GenBank/DDBJ databases">
        <authorList>
            <person name="King R."/>
        </authorList>
    </citation>
    <scope>NUCLEOTIDE SEQUENCE</scope>
</reference>
<dbReference type="GO" id="GO:0004806">
    <property type="term" value="F:triacylglycerol lipase activity"/>
    <property type="evidence" value="ECO:0007669"/>
    <property type="project" value="TreeGrafter"/>
</dbReference>
<dbReference type="Pfam" id="PF07859">
    <property type="entry name" value="Abhydrolase_3"/>
    <property type="match status" value="1"/>
</dbReference>
<keyword evidence="5" id="KW-1185">Reference proteome</keyword>
<evidence type="ECO:0000259" key="3">
    <source>
        <dbReference type="Pfam" id="PF07859"/>
    </source>
</evidence>
<protein>
    <recommendedName>
        <fullName evidence="6">Hormone-sensitive lipase</fullName>
    </recommendedName>
</protein>
<feature type="domain" description="Hormone-sensitive lipase N-terminal" evidence="2">
    <location>
        <begin position="18"/>
        <end position="319"/>
    </location>
</feature>
<dbReference type="PANTHER" id="PTHR23025">
    <property type="entry name" value="TRIACYLGLYCEROL LIPASE"/>
    <property type="match status" value="1"/>
</dbReference>
<feature type="compositionally biased region" description="Polar residues" evidence="1">
    <location>
        <begin position="509"/>
        <end position="518"/>
    </location>
</feature>
<dbReference type="PANTHER" id="PTHR23025:SF3">
    <property type="entry name" value="HORMONE-SENSITIVE LIPASE"/>
    <property type="match status" value="1"/>
</dbReference>
<dbReference type="InterPro" id="IPR029058">
    <property type="entry name" value="AB_hydrolase_fold"/>
</dbReference>